<dbReference type="InterPro" id="IPR015300">
    <property type="entry name" value="DNA-bd_pseudobarrel_sf"/>
</dbReference>
<gene>
    <name evidence="6" type="ORF">TIFTF001_027983</name>
</gene>
<proteinExistence type="predicted"/>
<evidence type="ECO:0000313" key="6">
    <source>
        <dbReference type="EMBL" id="GMN58892.1"/>
    </source>
</evidence>
<accession>A0AA88DP00</accession>
<dbReference type="Gene3D" id="2.40.330.10">
    <property type="entry name" value="DNA-binding pseudobarrel domain"/>
    <property type="match status" value="1"/>
</dbReference>
<evidence type="ECO:0000313" key="7">
    <source>
        <dbReference type="Proteomes" id="UP001187192"/>
    </source>
</evidence>
<evidence type="ECO:0000256" key="5">
    <source>
        <dbReference type="ARBA" id="ARBA00023242"/>
    </source>
</evidence>
<keyword evidence="3" id="KW-0238">DNA-binding</keyword>
<keyword evidence="7" id="KW-1185">Reference proteome</keyword>
<sequence length="159" mass="18681">MDAAGNHDRRRTMERELTRHDMRNGVSIPSDWPLDELPICRNGGMVWIVLRDGVIPNKYWIFRIRRFSESEDPTSSPFKFLLSDDWRAFVVEKDLRVGDKIVITALTLFDLNSREMVDQFTRAYTITAQRKGGNGEWADIPPRPRRTTITKRWRSSDNR</sequence>
<dbReference type="GO" id="GO:0005634">
    <property type="term" value="C:nucleus"/>
    <property type="evidence" value="ECO:0007669"/>
    <property type="project" value="UniProtKB-SubCell"/>
</dbReference>
<keyword evidence="4" id="KW-0804">Transcription</keyword>
<evidence type="ECO:0000256" key="3">
    <source>
        <dbReference type="ARBA" id="ARBA00023125"/>
    </source>
</evidence>
<evidence type="ECO:0000256" key="2">
    <source>
        <dbReference type="ARBA" id="ARBA00023015"/>
    </source>
</evidence>
<evidence type="ECO:0000256" key="1">
    <source>
        <dbReference type="ARBA" id="ARBA00004123"/>
    </source>
</evidence>
<name>A0AA88DP00_FICCA</name>
<organism evidence="6 7">
    <name type="scientific">Ficus carica</name>
    <name type="common">Common fig</name>
    <dbReference type="NCBI Taxonomy" id="3494"/>
    <lineage>
        <taxon>Eukaryota</taxon>
        <taxon>Viridiplantae</taxon>
        <taxon>Streptophyta</taxon>
        <taxon>Embryophyta</taxon>
        <taxon>Tracheophyta</taxon>
        <taxon>Spermatophyta</taxon>
        <taxon>Magnoliopsida</taxon>
        <taxon>eudicotyledons</taxon>
        <taxon>Gunneridae</taxon>
        <taxon>Pentapetalae</taxon>
        <taxon>rosids</taxon>
        <taxon>fabids</taxon>
        <taxon>Rosales</taxon>
        <taxon>Moraceae</taxon>
        <taxon>Ficeae</taxon>
        <taxon>Ficus</taxon>
    </lineage>
</organism>
<dbReference type="SUPFAM" id="SSF101936">
    <property type="entry name" value="DNA-binding pseudobarrel domain"/>
    <property type="match status" value="1"/>
</dbReference>
<comment type="caution">
    <text evidence="6">The sequence shown here is derived from an EMBL/GenBank/DDBJ whole genome shotgun (WGS) entry which is preliminary data.</text>
</comment>
<dbReference type="EMBL" id="BTGU01000082">
    <property type="protein sequence ID" value="GMN58892.1"/>
    <property type="molecule type" value="Genomic_DNA"/>
</dbReference>
<dbReference type="Proteomes" id="UP001187192">
    <property type="component" value="Unassembled WGS sequence"/>
</dbReference>
<reference evidence="6" key="1">
    <citation type="submission" date="2023-07" db="EMBL/GenBank/DDBJ databases">
        <title>draft genome sequence of fig (Ficus carica).</title>
        <authorList>
            <person name="Takahashi T."/>
            <person name="Nishimura K."/>
        </authorList>
    </citation>
    <scope>NUCLEOTIDE SEQUENCE</scope>
</reference>
<keyword evidence="2" id="KW-0805">Transcription regulation</keyword>
<dbReference type="Gramene" id="FCD_00028594-RA">
    <property type="protein sequence ID" value="FCD_00028594-RA:cds"/>
    <property type="gene ID" value="FCD_00028594"/>
</dbReference>
<evidence type="ECO:0008006" key="8">
    <source>
        <dbReference type="Google" id="ProtNLM"/>
    </source>
</evidence>
<dbReference type="GO" id="GO:0003677">
    <property type="term" value="F:DNA binding"/>
    <property type="evidence" value="ECO:0007669"/>
    <property type="project" value="UniProtKB-KW"/>
</dbReference>
<keyword evidence="5" id="KW-0539">Nucleus</keyword>
<comment type="subcellular location">
    <subcellularLocation>
        <location evidence="1">Nucleus</location>
    </subcellularLocation>
</comment>
<dbReference type="AlphaFoldDB" id="A0AA88DP00"/>
<evidence type="ECO:0000256" key="4">
    <source>
        <dbReference type="ARBA" id="ARBA00023163"/>
    </source>
</evidence>
<protein>
    <recommendedName>
        <fullName evidence="8">TF-B3 domain-containing protein</fullName>
    </recommendedName>
</protein>